<evidence type="ECO:0000313" key="1">
    <source>
        <dbReference type="EMBL" id="KAL1851402.1"/>
    </source>
</evidence>
<reference evidence="1 2" key="1">
    <citation type="journal article" date="2024" name="Commun. Biol.">
        <title>Comparative genomic analysis of thermophilic fungi reveals convergent evolutionary adaptations and gene losses.</title>
        <authorList>
            <person name="Steindorff A.S."/>
            <person name="Aguilar-Pontes M.V."/>
            <person name="Robinson A.J."/>
            <person name="Andreopoulos B."/>
            <person name="LaButti K."/>
            <person name="Kuo A."/>
            <person name="Mondo S."/>
            <person name="Riley R."/>
            <person name="Otillar R."/>
            <person name="Haridas S."/>
            <person name="Lipzen A."/>
            <person name="Grimwood J."/>
            <person name="Schmutz J."/>
            <person name="Clum A."/>
            <person name="Reid I.D."/>
            <person name="Moisan M.C."/>
            <person name="Butler G."/>
            <person name="Nguyen T.T.M."/>
            <person name="Dewar K."/>
            <person name="Conant G."/>
            <person name="Drula E."/>
            <person name="Henrissat B."/>
            <person name="Hansel C."/>
            <person name="Singer S."/>
            <person name="Hutchinson M.I."/>
            <person name="de Vries R.P."/>
            <person name="Natvig D.O."/>
            <person name="Powell A.J."/>
            <person name="Tsang A."/>
            <person name="Grigoriev I.V."/>
        </authorList>
    </citation>
    <scope>NUCLEOTIDE SEQUENCE [LARGE SCALE GENOMIC DNA]</scope>
    <source>
        <strain evidence="1 2">ATCC 24622</strain>
    </source>
</reference>
<name>A0ABR3W2P1_9PEZI</name>
<dbReference type="EMBL" id="JAZHXJ010000785">
    <property type="protein sequence ID" value="KAL1851402.1"/>
    <property type="molecule type" value="Genomic_DNA"/>
</dbReference>
<gene>
    <name evidence="1" type="ORF">VTK73DRAFT_9425</name>
</gene>
<protein>
    <submittedName>
        <fullName evidence="1">Uncharacterized protein</fullName>
    </submittedName>
</protein>
<comment type="caution">
    <text evidence="1">The sequence shown here is derived from an EMBL/GenBank/DDBJ whole genome shotgun (WGS) entry which is preliminary data.</text>
</comment>
<evidence type="ECO:0000313" key="2">
    <source>
        <dbReference type="Proteomes" id="UP001586593"/>
    </source>
</evidence>
<accession>A0ABR3W2P1</accession>
<sequence>MARDASTSHGRRSYNICSPGTERKPLTRFGVGVYITSFQHGSGESRLSSIRCFRFATPWPRLRLLNSSWSADPRSVAHVRALAASHALQSREYDVSGVPGWCGVGQLNVSVAAFSLPLPSPQEAERALADVSSVLVCRSESASVRPFDGNG</sequence>
<keyword evidence="2" id="KW-1185">Reference proteome</keyword>
<dbReference type="Proteomes" id="UP001586593">
    <property type="component" value="Unassembled WGS sequence"/>
</dbReference>
<proteinExistence type="predicted"/>
<organism evidence="1 2">
    <name type="scientific">Phialemonium thermophilum</name>
    <dbReference type="NCBI Taxonomy" id="223376"/>
    <lineage>
        <taxon>Eukaryota</taxon>
        <taxon>Fungi</taxon>
        <taxon>Dikarya</taxon>
        <taxon>Ascomycota</taxon>
        <taxon>Pezizomycotina</taxon>
        <taxon>Sordariomycetes</taxon>
        <taxon>Sordariomycetidae</taxon>
        <taxon>Cephalothecales</taxon>
        <taxon>Cephalothecaceae</taxon>
        <taxon>Phialemonium</taxon>
    </lineage>
</organism>